<dbReference type="EMBL" id="CP080647">
    <property type="protein sequence ID" value="QYX76095.1"/>
    <property type="molecule type" value="Genomic_DNA"/>
</dbReference>
<evidence type="ECO:0000313" key="1">
    <source>
        <dbReference type="EMBL" id="QYX76095.1"/>
    </source>
</evidence>
<dbReference type="Proteomes" id="UP000827138">
    <property type="component" value="Chromosome"/>
</dbReference>
<accession>A0ABX8XKL8</accession>
<keyword evidence="2" id="KW-1185">Reference proteome</keyword>
<name>A0ABX8XKL8_9ACTN</name>
<sequence>MTTAQPTRWFGPDFVAEQRSRYGHRRPEGRPLSYDLAVEDEYEPWRAWLDAQLALLPEKDAETYARNLWRDQNFWSDHIELAAGEALRASGLRVEYERLWGTQTPDWTVLDEAGQPLALVEVLTHSPSKEMYGRMRAWHNLVERVKEIPVPVVLTVAGPQDRPLDPPDARTAKRIAQDLRRYLLSPLHRTEFPSQGYTFLLQADRQTGTAMRAPAMRTILVPPSSMAGVVSAQPLVAGIDEKVRKYRALAEETGLPLIVAAGADKFTGLGIEQLDCLLNGEHTVTVQFNYGDTFIHAPMELQPGNPPRWAMPPELAGVLWVDNEFPFTAIWRPNATALRPAPDRLTGSWTR</sequence>
<gene>
    <name evidence="1" type="ORF">K1J60_05880</name>
</gene>
<reference evidence="1 2" key="1">
    <citation type="submission" date="2021-08" db="EMBL/GenBank/DDBJ databases">
        <authorList>
            <person name="Ping M."/>
        </authorList>
    </citation>
    <scope>NUCLEOTIDE SEQUENCE [LARGE SCALE GENOMIC DNA]</scope>
    <source>
        <strain evidence="1 2">MG28</strain>
    </source>
</reference>
<evidence type="ECO:0000313" key="2">
    <source>
        <dbReference type="Proteomes" id="UP000827138"/>
    </source>
</evidence>
<dbReference type="RefSeq" id="WP_220645231.1">
    <property type="nucleotide sequence ID" value="NZ_CP080647.1"/>
</dbReference>
<protein>
    <submittedName>
        <fullName evidence="1">Uncharacterized protein</fullName>
    </submittedName>
</protein>
<organism evidence="1 2">
    <name type="scientific">Streptomyces akebiae</name>
    <dbReference type="NCBI Taxonomy" id="2865673"/>
    <lineage>
        <taxon>Bacteria</taxon>
        <taxon>Bacillati</taxon>
        <taxon>Actinomycetota</taxon>
        <taxon>Actinomycetes</taxon>
        <taxon>Kitasatosporales</taxon>
        <taxon>Streptomycetaceae</taxon>
        <taxon>Streptomyces</taxon>
    </lineage>
</organism>
<proteinExistence type="predicted"/>